<evidence type="ECO:0000256" key="2">
    <source>
        <dbReference type="ARBA" id="ARBA00005887"/>
    </source>
</evidence>
<evidence type="ECO:0000256" key="7">
    <source>
        <dbReference type="ARBA" id="ARBA00023177"/>
    </source>
</evidence>
<dbReference type="RefSeq" id="WP_161765061.1">
    <property type="nucleotide sequence ID" value="NZ_JAAATW010000001.1"/>
</dbReference>
<evidence type="ECO:0000259" key="9">
    <source>
        <dbReference type="Pfam" id="PF00909"/>
    </source>
</evidence>
<dbReference type="PANTHER" id="PTHR11730:SF6">
    <property type="entry name" value="AMMONIUM TRANSPORTER"/>
    <property type="match status" value="1"/>
</dbReference>
<reference evidence="11" key="1">
    <citation type="submission" date="2020-01" db="EMBL/GenBank/DDBJ databases">
        <title>Sphingomonas sp. strain CSW-10.</title>
        <authorList>
            <person name="Chen W.-M."/>
        </authorList>
    </citation>
    <scope>NUCLEOTIDE SEQUENCE [LARGE SCALE GENOMIC DNA]</scope>
    <source>
        <strain evidence="11">CCP-1</strain>
    </source>
</reference>
<evidence type="ECO:0000256" key="8">
    <source>
        <dbReference type="SAM" id="Phobius"/>
    </source>
</evidence>
<dbReference type="Proteomes" id="UP001517376">
    <property type="component" value="Unassembled WGS sequence"/>
</dbReference>
<evidence type="ECO:0000256" key="4">
    <source>
        <dbReference type="ARBA" id="ARBA00022692"/>
    </source>
</evidence>
<dbReference type="InterPro" id="IPR024041">
    <property type="entry name" value="NH4_transpt_AmtB-like_dom"/>
</dbReference>
<feature type="transmembrane region" description="Helical" evidence="8">
    <location>
        <begin position="66"/>
        <end position="87"/>
    </location>
</feature>
<evidence type="ECO:0000256" key="1">
    <source>
        <dbReference type="ARBA" id="ARBA00004141"/>
    </source>
</evidence>
<dbReference type="Pfam" id="PF00909">
    <property type="entry name" value="Ammonium_transp"/>
    <property type="match status" value="1"/>
</dbReference>
<keyword evidence="6 8" id="KW-0472">Membrane</keyword>
<feature type="transmembrane region" description="Helical" evidence="8">
    <location>
        <begin position="197"/>
        <end position="215"/>
    </location>
</feature>
<dbReference type="SUPFAM" id="SSF111352">
    <property type="entry name" value="Ammonium transporter"/>
    <property type="match status" value="1"/>
</dbReference>
<feature type="transmembrane region" description="Helical" evidence="8">
    <location>
        <begin position="329"/>
        <end position="349"/>
    </location>
</feature>
<feature type="transmembrane region" description="Helical" evidence="8">
    <location>
        <begin position="125"/>
        <end position="143"/>
    </location>
</feature>
<keyword evidence="5 8" id="KW-1133">Transmembrane helix</keyword>
<organism evidence="10 11">
    <name type="scientific">Paragemmobacter ruber</name>
    <dbReference type="NCBI Taxonomy" id="1985673"/>
    <lineage>
        <taxon>Bacteria</taxon>
        <taxon>Pseudomonadati</taxon>
        <taxon>Pseudomonadota</taxon>
        <taxon>Alphaproteobacteria</taxon>
        <taxon>Rhodobacterales</taxon>
        <taxon>Paracoccaceae</taxon>
        <taxon>Paragemmobacter</taxon>
    </lineage>
</organism>
<comment type="subcellular location">
    <subcellularLocation>
        <location evidence="1">Membrane</location>
        <topology evidence="1">Multi-pass membrane protein</topology>
    </subcellularLocation>
</comment>
<dbReference type="EMBL" id="JAAATW010000001">
    <property type="protein sequence ID" value="NBE06112.1"/>
    <property type="molecule type" value="Genomic_DNA"/>
</dbReference>
<feature type="transmembrane region" description="Helical" evidence="8">
    <location>
        <begin position="29"/>
        <end position="46"/>
    </location>
</feature>
<feature type="transmembrane region" description="Helical" evidence="8">
    <location>
        <begin position="306"/>
        <end position="323"/>
    </location>
</feature>
<protein>
    <submittedName>
        <fullName evidence="10">Ammonium transporter</fullName>
    </submittedName>
</protein>
<comment type="caution">
    <text evidence="10">The sequence shown here is derived from an EMBL/GenBank/DDBJ whole genome shotgun (WGS) entry which is preliminary data.</text>
</comment>
<evidence type="ECO:0000313" key="10">
    <source>
        <dbReference type="EMBL" id="NBE06112.1"/>
    </source>
</evidence>
<feature type="transmembrane region" description="Helical" evidence="8">
    <location>
        <begin position="395"/>
        <end position="420"/>
    </location>
</feature>
<dbReference type="PANTHER" id="PTHR11730">
    <property type="entry name" value="AMMONIUM TRANSPORTER"/>
    <property type="match status" value="1"/>
</dbReference>
<sequence length="462" mass="48111">MEEQIAALTAELAALKDATAGLNKTTAETFYWLTIPLMVLIHAGFLSYEMGASRAKNALASGIKNILAFAFIIPTFYYAGWFIYWAFPTGFSMTPGPIGTSGLEYALAAASPVGPAMGPNVADSATGVFFGAFAMFAATTASIMSGSLIERVQIVGFTILAIVLGSFVWILGAAWGWHADGWLVTALGYHDFGASGVVHAIAGFFTLGVLINLGARVGKFNPDGSANAIAGHSMPAALVGLMLIIAGFWGFLMGCVIFPGEAWSWGTGIFHSIYGTPVTLSAMTFNILMGFAGGAIAAWVLTHDPFWMMSGALGGIISVAAGLDLYWPPMAFVIAVIGGLIMPVVARFVERMRIDDAVGAVALHGVVGLWGVVAVGIFAAGYPALPAEGAPTITLFGQIGGALVMAVLGFVPGYVVSLILNKMGLLRVPKQAELIGLDKVKVPVEAYPEFFPGGIPAKTPAE</sequence>
<evidence type="ECO:0000256" key="6">
    <source>
        <dbReference type="ARBA" id="ARBA00023136"/>
    </source>
</evidence>
<feature type="domain" description="Ammonium transporter AmtB-like" evidence="9">
    <location>
        <begin position="33"/>
        <end position="442"/>
    </location>
</feature>
<keyword evidence="11" id="KW-1185">Reference proteome</keyword>
<dbReference type="InterPro" id="IPR029020">
    <property type="entry name" value="Ammonium/urea_transptr"/>
</dbReference>
<keyword evidence="4 8" id="KW-0812">Transmembrane</keyword>
<comment type="similarity">
    <text evidence="2">Belongs to the ammonia transporter channel (TC 1.A.11.2) family.</text>
</comment>
<gene>
    <name evidence="10" type="ORF">GU920_01035</name>
</gene>
<proteinExistence type="inferred from homology"/>
<accession>A0ABW9Y2D7</accession>
<evidence type="ECO:0000256" key="3">
    <source>
        <dbReference type="ARBA" id="ARBA00022448"/>
    </source>
</evidence>
<feature type="transmembrane region" description="Helical" evidence="8">
    <location>
        <begin position="361"/>
        <end position="383"/>
    </location>
</feature>
<feature type="transmembrane region" description="Helical" evidence="8">
    <location>
        <begin position="236"/>
        <end position="260"/>
    </location>
</feature>
<feature type="transmembrane region" description="Helical" evidence="8">
    <location>
        <begin position="280"/>
        <end position="301"/>
    </location>
</feature>
<dbReference type="Gene3D" id="1.10.3430.10">
    <property type="entry name" value="Ammonium transporter AmtB like domains"/>
    <property type="match status" value="1"/>
</dbReference>
<evidence type="ECO:0000313" key="11">
    <source>
        <dbReference type="Proteomes" id="UP001517376"/>
    </source>
</evidence>
<name>A0ABW9Y2D7_9RHOB</name>
<keyword evidence="3" id="KW-0813">Transport</keyword>
<evidence type="ECO:0000256" key="5">
    <source>
        <dbReference type="ARBA" id="ARBA00022989"/>
    </source>
</evidence>
<keyword evidence="7" id="KW-0924">Ammonia transport</keyword>
<feature type="transmembrane region" description="Helical" evidence="8">
    <location>
        <begin position="155"/>
        <end position="177"/>
    </location>
</feature>